<dbReference type="InterPro" id="IPR050920">
    <property type="entry name" value="Nematode_rcpt-like_delta"/>
</dbReference>
<evidence type="ECO:0000256" key="6">
    <source>
        <dbReference type="SAM" id="Phobius"/>
    </source>
</evidence>
<feature type="transmembrane region" description="Helical" evidence="6">
    <location>
        <begin position="183"/>
        <end position="204"/>
    </location>
</feature>
<dbReference type="Pfam" id="PF10317">
    <property type="entry name" value="7TM_GPCR_Srd"/>
    <property type="match status" value="1"/>
</dbReference>
<dbReference type="GO" id="GO:0016020">
    <property type="term" value="C:membrane"/>
    <property type="evidence" value="ECO:0007669"/>
    <property type="project" value="UniProtKB-SubCell"/>
</dbReference>
<evidence type="ECO:0000256" key="5">
    <source>
        <dbReference type="ARBA" id="ARBA00023136"/>
    </source>
</evidence>
<keyword evidence="3 6" id="KW-0812">Transmembrane</keyword>
<name>A0A7I4YPQ7_HAECO</name>
<protein>
    <submittedName>
        <fullName evidence="8">G_PROTEIN_RECEP_F1_2 domain-containing protein</fullName>
    </submittedName>
</protein>
<proteinExistence type="inferred from homology"/>
<feature type="transmembrane region" description="Helical" evidence="6">
    <location>
        <begin position="247"/>
        <end position="267"/>
    </location>
</feature>
<accession>A0A7I4YPQ7</accession>
<dbReference type="AlphaFoldDB" id="A0A7I4YPQ7"/>
<comment type="similarity">
    <text evidence="2">Belongs to the nematode receptor-like protein srd family.</text>
</comment>
<keyword evidence="4 6" id="KW-1133">Transmembrane helix</keyword>
<dbReference type="PANTHER" id="PTHR22945">
    <property type="entry name" value="SERPENTINE RECEPTOR, CLASS D DELTA"/>
    <property type="match status" value="1"/>
</dbReference>
<dbReference type="InterPro" id="IPR019421">
    <property type="entry name" value="7TM_GPCR_serpentine_rcpt_Srd"/>
</dbReference>
<feature type="transmembrane region" description="Helical" evidence="6">
    <location>
        <begin position="93"/>
        <end position="116"/>
    </location>
</feature>
<dbReference type="PANTHER" id="PTHR22945:SF90">
    <property type="entry name" value="G_PROTEIN_RECEP_F1_2 DOMAIN-CONTAINING PROTEIN"/>
    <property type="match status" value="1"/>
</dbReference>
<evidence type="ECO:0000256" key="1">
    <source>
        <dbReference type="ARBA" id="ARBA00004141"/>
    </source>
</evidence>
<feature type="transmembrane region" description="Helical" evidence="6">
    <location>
        <begin position="39"/>
        <end position="65"/>
    </location>
</feature>
<evidence type="ECO:0000256" key="3">
    <source>
        <dbReference type="ARBA" id="ARBA00022692"/>
    </source>
</evidence>
<feature type="transmembrane region" description="Helical" evidence="6">
    <location>
        <begin position="224"/>
        <end position="241"/>
    </location>
</feature>
<dbReference type="WBParaSite" id="HCON_00126810-00001">
    <property type="protein sequence ID" value="HCON_00126810-00001"/>
    <property type="gene ID" value="HCON_00126810"/>
</dbReference>
<evidence type="ECO:0000256" key="4">
    <source>
        <dbReference type="ARBA" id="ARBA00022989"/>
    </source>
</evidence>
<feature type="transmembrane region" description="Helical" evidence="6">
    <location>
        <begin position="6"/>
        <end position="27"/>
    </location>
</feature>
<organism evidence="7 8">
    <name type="scientific">Haemonchus contortus</name>
    <name type="common">Barber pole worm</name>
    <dbReference type="NCBI Taxonomy" id="6289"/>
    <lineage>
        <taxon>Eukaryota</taxon>
        <taxon>Metazoa</taxon>
        <taxon>Ecdysozoa</taxon>
        <taxon>Nematoda</taxon>
        <taxon>Chromadorea</taxon>
        <taxon>Rhabditida</taxon>
        <taxon>Rhabditina</taxon>
        <taxon>Rhabditomorpha</taxon>
        <taxon>Strongyloidea</taxon>
        <taxon>Trichostrongylidae</taxon>
        <taxon>Haemonchus</taxon>
    </lineage>
</organism>
<keyword evidence="5 6" id="KW-0472">Membrane</keyword>
<dbReference type="SUPFAM" id="SSF81321">
    <property type="entry name" value="Family A G protein-coupled receptor-like"/>
    <property type="match status" value="1"/>
</dbReference>
<evidence type="ECO:0000313" key="7">
    <source>
        <dbReference type="Proteomes" id="UP000025227"/>
    </source>
</evidence>
<reference evidence="8" key="1">
    <citation type="submission" date="2020-12" db="UniProtKB">
        <authorList>
            <consortium name="WormBaseParasite"/>
        </authorList>
    </citation>
    <scope>IDENTIFICATION</scope>
    <source>
        <strain evidence="8">MHco3</strain>
    </source>
</reference>
<dbReference type="OrthoDB" id="5797606at2759"/>
<evidence type="ECO:0000256" key="2">
    <source>
        <dbReference type="ARBA" id="ARBA00009166"/>
    </source>
</evidence>
<sequence length="293" mass="33903">MHEKVPFLLHVLPNILGLLLNAILYVLARYHSPQTIRIYSLLILNFAVCDFFACLTSLIVCQRIIPGGTSLFYISEGLCQYIGPRFCYVSYSIMLHMLSHSFYSIVLSFSFRYYVVVHKTPSINKIKLIIFLIYLPSFLQMVSFSFADDPPEVIVPLLRSKYPQYNLTGRTVTGNLNIFEWKALATILYMTIPVAPVYICVLALRRGIVRHLNDSIMSSRTRNLHQQLLTALIWQAMLPLFYLLAVISYACAGFVPALSPITSLYFVRHYRDRLRYAFIKRSEYDSSRVKQRR</sequence>
<dbReference type="Proteomes" id="UP000025227">
    <property type="component" value="Unplaced"/>
</dbReference>
<feature type="transmembrane region" description="Helical" evidence="6">
    <location>
        <begin position="128"/>
        <end position="147"/>
    </location>
</feature>
<evidence type="ECO:0000313" key="8">
    <source>
        <dbReference type="WBParaSite" id="HCON_00126810-00001"/>
    </source>
</evidence>
<comment type="subcellular location">
    <subcellularLocation>
        <location evidence="1">Membrane</location>
        <topology evidence="1">Multi-pass membrane protein</topology>
    </subcellularLocation>
</comment>
<keyword evidence="7" id="KW-1185">Reference proteome</keyword>